<dbReference type="Gene3D" id="1.10.150.80">
    <property type="entry name" value="HRDC domain"/>
    <property type="match status" value="1"/>
</dbReference>
<evidence type="ECO:0000256" key="6">
    <source>
        <dbReference type="ARBA" id="ARBA00022763"/>
    </source>
</evidence>
<dbReference type="SMART" id="SM00490">
    <property type="entry name" value="HELICc"/>
    <property type="match status" value="1"/>
</dbReference>
<dbReference type="NCBIfam" id="TIGR00614">
    <property type="entry name" value="recQ_fam"/>
    <property type="match status" value="1"/>
</dbReference>
<evidence type="ECO:0000256" key="5">
    <source>
        <dbReference type="ARBA" id="ARBA00022741"/>
    </source>
</evidence>
<dbReference type="PROSITE" id="PS51192">
    <property type="entry name" value="HELICASE_ATP_BIND_1"/>
    <property type="match status" value="1"/>
</dbReference>
<protein>
    <recommendedName>
        <fullName evidence="16">DNA helicase RecQ</fullName>
        <ecNumber evidence="16">5.6.2.4</ecNumber>
    </recommendedName>
</protein>
<dbReference type="Pfam" id="PF09382">
    <property type="entry name" value="RQC"/>
    <property type="match status" value="1"/>
</dbReference>
<dbReference type="PANTHER" id="PTHR13710:SF105">
    <property type="entry name" value="ATP-DEPENDENT DNA HELICASE Q1"/>
    <property type="match status" value="1"/>
</dbReference>
<comment type="similarity">
    <text evidence="3">Belongs to the helicase family. RecQ subfamily.</text>
</comment>
<dbReference type="Gene3D" id="1.10.10.10">
    <property type="entry name" value="Winged helix-like DNA-binding domain superfamily/Winged helix DNA-binding domain"/>
    <property type="match status" value="1"/>
</dbReference>
<dbReference type="Proteomes" id="UP000229434">
    <property type="component" value="Unassembled WGS sequence"/>
</dbReference>
<dbReference type="Pfam" id="PF16124">
    <property type="entry name" value="RecQ_Zn_bind"/>
    <property type="match status" value="1"/>
</dbReference>
<keyword evidence="12" id="KW-0233">DNA recombination</keyword>
<evidence type="ECO:0000256" key="3">
    <source>
        <dbReference type="ARBA" id="ARBA00005446"/>
    </source>
</evidence>
<keyword evidence="14" id="KW-0413">Isomerase</keyword>
<dbReference type="GO" id="GO:0030894">
    <property type="term" value="C:replisome"/>
    <property type="evidence" value="ECO:0007669"/>
    <property type="project" value="TreeGrafter"/>
</dbReference>
<dbReference type="InterPro" id="IPR004589">
    <property type="entry name" value="DNA_helicase_ATP-dep_RecQ"/>
</dbReference>
<dbReference type="SUPFAM" id="SSF52540">
    <property type="entry name" value="P-loop containing nucleoside triphosphate hydrolases"/>
    <property type="match status" value="2"/>
</dbReference>
<evidence type="ECO:0000256" key="11">
    <source>
        <dbReference type="ARBA" id="ARBA00023125"/>
    </source>
</evidence>
<name>A0A2N9XVY8_9NEIS</name>
<dbReference type="CDD" id="cd17920">
    <property type="entry name" value="DEXHc_RecQ"/>
    <property type="match status" value="1"/>
</dbReference>
<accession>A0A2N9XVY8</accession>
<evidence type="ECO:0000313" key="20">
    <source>
        <dbReference type="EMBL" id="PIT53728.1"/>
    </source>
</evidence>
<dbReference type="GO" id="GO:0043138">
    <property type="term" value="F:3'-5' DNA helicase activity"/>
    <property type="evidence" value="ECO:0007669"/>
    <property type="project" value="UniProtKB-EC"/>
</dbReference>
<keyword evidence="4" id="KW-0479">Metal-binding</keyword>
<dbReference type="GO" id="GO:0009378">
    <property type="term" value="F:four-way junction helicase activity"/>
    <property type="evidence" value="ECO:0007669"/>
    <property type="project" value="TreeGrafter"/>
</dbReference>
<dbReference type="FunFam" id="3.40.50.300:FF:000156">
    <property type="entry name" value="ATP-dependent DNA helicase recQ"/>
    <property type="match status" value="1"/>
</dbReference>
<feature type="domain" description="Helicase C-terminal" evidence="19">
    <location>
        <begin position="215"/>
        <end position="365"/>
    </location>
</feature>
<dbReference type="SMART" id="SM00487">
    <property type="entry name" value="DEXDc"/>
    <property type="match status" value="1"/>
</dbReference>
<dbReference type="InterPro" id="IPR010997">
    <property type="entry name" value="HRDC-like_sf"/>
</dbReference>
<dbReference type="Pfam" id="PF00570">
    <property type="entry name" value="HRDC"/>
    <property type="match status" value="1"/>
</dbReference>
<dbReference type="AlphaFoldDB" id="A0A2N9XVY8"/>
<evidence type="ECO:0000256" key="2">
    <source>
        <dbReference type="ARBA" id="ARBA00001947"/>
    </source>
</evidence>
<dbReference type="GO" id="GO:0005524">
    <property type="term" value="F:ATP binding"/>
    <property type="evidence" value="ECO:0007669"/>
    <property type="project" value="UniProtKB-KW"/>
</dbReference>
<dbReference type="GO" id="GO:0006310">
    <property type="term" value="P:DNA recombination"/>
    <property type="evidence" value="ECO:0007669"/>
    <property type="project" value="UniProtKB-UniRule"/>
</dbReference>
<evidence type="ECO:0000256" key="16">
    <source>
        <dbReference type="NCBIfam" id="TIGR01389"/>
    </source>
</evidence>
<evidence type="ECO:0000259" key="17">
    <source>
        <dbReference type="PROSITE" id="PS50967"/>
    </source>
</evidence>
<evidence type="ECO:0000256" key="15">
    <source>
        <dbReference type="ARBA" id="ARBA00034617"/>
    </source>
</evidence>
<evidence type="ECO:0000256" key="4">
    <source>
        <dbReference type="ARBA" id="ARBA00022723"/>
    </source>
</evidence>
<dbReference type="InterPro" id="IPR006293">
    <property type="entry name" value="DNA_helicase_ATP-dep_RecQ_bac"/>
</dbReference>
<dbReference type="Pfam" id="PF00271">
    <property type="entry name" value="Helicase_C"/>
    <property type="match status" value="1"/>
</dbReference>
<dbReference type="FunFam" id="3.40.50.300:FF:001389">
    <property type="entry name" value="ATP-dependent DNA helicase RecQ"/>
    <property type="match status" value="1"/>
</dbReference>
<proteinExistence type="inferred from homology"/>
<dbReference type="PROSITE" id="PS51194">
    <property type="entry name" value="HELICASE_CTER"/>
    <property type="match status" value="1"/>
</dbReference>
<dbReference type="InterPro" id="IPR044876">
    <property type="entry name" value="HRDC_dom_sf"/>
</dbReference>
<evidence type="ECO:0000313" key="21">
    <source>
        <dbReference type="Proteomes" id="UP000229434"/>
    </source>
</evidence>
<organism evidence="20 21">
    <name type="scientific">Snodgrassella alvi</name>
    <dbReference type="NCBI Taxonomy" id="1196083"/>
    <lineage>
        <taxon>Bacteria</taxon>
        <taxon>Pseudomonadati</taxon>
        <taxon>Pseudomonadota</taxon>
        <taxon>Betaproteobacteria</taxon>
        <taxon>Neisseriales</taxon>
        <taxon>Neisseriaceae</taxon>
        <taxon>Snodgrassella</taxon>
    </lineage>
</organism>
<dbReference type="EMBL" id="MEIS01000122">
    <property type="protein sequence ID" value="PIT53728.1"/>
    <property type="molecule type" value="Genomic_DNA"/>
</dbReference>
<comment type="catalytic activity">
    <reaction evidence="15">
        <text>Couples ATP hydrolysis with the unwinding of duplex DNA by translocating in the 3'-5' direction.</text>
        <dbReference type="EC" id="5.6.2.4"/>
    </reaction>
</comment>
<evidence type="ECO:0000256" key="9">
    <source>
        <dbReference type="ARBA" id="ARBA00022833"/>
    </source>
</evidence>
<keyword evidence="9" id="KW-0862">Zinc</keyword>
<comment type="cofactor">
    <cofactor evidence="1">
        <name>Mg(2+)</name>
        <dbReference type="ChEBI" id="CHEBI:18420"/>
    </cofactor>
</comment>
<keyword evidence="11" id="KW-0238">DNA-binding</keyword>
<evidence type="ECO:0000256" key="14">
    <source>
        <dbReference type="ARBA" id="ARBA00023235"/>
    </source>
</evidence>
<gene>
    <name evidence="20" type="ORF">BHC49_11095</name>
</gene>
<dbReference type="EC" id="5.6.2.4" evidence="16"/>
<evidence type="ECO:0000256" key="8">
    <source>
        <dbReference type="ARBA" id="ARBA00022806"/>
    </source>
</evidence>
<reference evidence="20 21" key="1">
    <citation type="journal article" date="2017" name="MBio">
        <title>Type VI secretion-mediated competition in the bee gut microbiome.</title>
        <authorList>
            <person name="Steele M.I."/>
            <person name="Kwong W.K."/>
            <person name="Powell J.E."/>
            <person name="Whiteley M."/>
            <person name="Moran N.A."/>
        </authorList>
    </citation>
    <scope>NUCLEOTIDE SEQUENCE [LARGE SCALE GENOMIC DNA]</scope>
    <source>
        <strain evidence="20 21">Nev3CBA3</strain>
    </source>
</reference>
<dbReference type="InterPro" id="IPR032284">
    <property type="entry name" value="RecQ_Zn-bd"/>
</dbReference>
<keyword evidence="5" id="KW-0547">Nucleotide-binding</keyword>
<dbReference type="InterPro" id="IPR011545">
    <property type="entry name" value="DEAD/DEAH_box_helicase_dom"/>
</dbReference>
<comment type="caution">
    <text evidence="20">The sequence shown here is derived from an EMBL/GenBank/DDBJ whole genome shotgun (WGS) entry which is preliminary data.</text>
</comment>
<dbReference type="GO" id="GO:0006260">
    <property type="term" value="P:DNA replication"/>
    <property type="evidence" value="ECO:0007669"/>
    <property type="project" value="InterPro"/>
</dbReference>
<dbReference type="InterPro" id="IPR036388">
    <property type="entry name" value="WH-like_DNA-bd_sf"/>
</dbReference>
<dbReference type="SMART" id="SM00341">
    <property type="entry name" value="HRDC"/>
    <property type="match status" value="1"/>
</dbReference>
<evidence type="ECO:0000256" key="12">
    <source>
        <dbReference type="ARBA" id="ARBA00023172"/>
    </source>
</evidence>
<dbReference type="Gene3D" id="3.40.50.300">
    <property type="entry name" value="P-loop containing nucleotide triphosphate hydrolases"/>
    <property type="match status" value="2"/>
</dbReference>
<evidence type="ECO:0000256" key="7">
    <source>
        <dbReference type="ARBA" id="ARBA00022801"/>
    </source>
</evidence>
<keyword evidence="13" id="KW-0234">DNA repair</keyword>
<dbReference type="InterPro" id="IPR018982">
    <property type="entry name" value="RQC_domain"/>
</dbReference>
<evidence type="ECO:0000256" key="10">
    <source>
        <dbReference type="ARBA" id="ARBA00022840"/>
    </source>
</evidence>
<evidence type="ECO:0000256" key="1">
    <source>
        <dbReference type="ARBA" id="ARBA00001946"/>
    </source>
</evidence>
<dbReference type="SUPFAM" id="SSF47819">
    <property type="entry name" value="HRDC-like"/>
    <property type="match status" value="1"/>
</dbReference>
<dbReference type="InterPro" id="IPR014001">
    <property type="entry name" value="Helicase_ATP-bd"/>
</dbReference>
<evidence type="ECO:0000256" key="13">
    <source>
        <dbReference type="ARBA" id="ARBA00023204"/>
    </source>
</evidence>
<dbReference type="FunFam" id="1.10.10.10:FF:000175">
    <property type="entry name" value="ATP-dependent DNA helicase RecQ"/>
    <property type="match status" value="1"/>
</dbReference>
<evidence type="ECO:0000259" key="18">
    <source>
        <dbReference type="PROSITE" id="PS51192"/>
    </source>
</evidence>
<keyword evidence="10" id="KW-0067">ATP-binding</keyword>
<dbReference type="Pfam" id="PF00270">
    <property type="entry name" value="DEAD"/>
    <property type="match status" value="1"/>
</dbReference>
<dbReference type="PANTHER" id="PTHR13710">
    <property type="entry name" value="DNA HELICASE RECQ FAMILY MEMBER"/>
    <property type="match status" value="1"/>
</dbReference>
<dbReference type="GO" id="GO:0003677">
    <property type="term" value="F:DNA binding"/>
    <property type="evidence" value="ECO:0007669"/>
    <property type="project" value="UniProtKB-KW"/>
</dbReference>
<dbReference type="InterPro" id="IPR002121">
    <property type="entry name" value="HRDC_dom"/>
</dbReference>
<dbReference type="GO" id="GO:0006281">
    <property type="term" value="P:DNA repair"/>
    <property type="evidence" value="ECO:0007669"/>
    <property type="project" value="UniProtKB-KW"/>
</dbReference>
<feature type="domain" description="HRDC" evidence="17">
    <location>
        <begin position="522"/>
        <end position="597"/>
    </location>
</feature>
<dbReference type="GO" id="GO:0009432">
    <property type="term" value="P:SOS response"/>
    <property type="evidence" value="ECO:0007669"/>
    <property type="project" value="UniProtKB-UniRule"/>
</dbReference>
<dbReference type="GO" id="GO:0046872">
    <property type="term" value="F:metal ion binding"/>
    <property type="evidence" value="ECO:0007669"/>
    <property type="project" value="UniProtKB-KW"/>
</dbReference>
<evidence type="ECO:0000259" key="19">
    <source>
        <dbReference type="PROSITE" id="PS51194"/>
    </source>
</evidence>
<dbReference type="InterPro" id="IPR027417">
    <property type="entry name" value="P-loop_NTPase"/>
</dbReference>
<dbReference type="SMART" id="SM00956">
    <property type="entry name" value="RQC"/>
    <property type="match status" value="1"/>
</dbReference>
<comment type="cofactor">
    <cofactor evidence="2">
        <name>Zn(2+)</name>
        <dbReference type="ChEBI" id="CHEBI:29105"/>
    </cofactor>
</comment>
<sequence>MVNHAEQILHDVFGYPEFRGQQSEIINTVAKGNNALVLMPTGAGKSLCYQIPALMRDGVAIVVSPLIALMQDQVTALNINGIAAACMHGGTSGEEVQRIADEIAAEHLQLLYVAPERLVMPRFLQFLHNTHISLFAIDEAHCVSQWGHDFRPEYQQLSVLADEFPDIPRIALTATADNATRADIQHYLDLTDAQVFISSFNRPNIDYQVVEKNNGKKQLLQFIRSQMHGENGIVYCLSRKRVEDIAAFLEENGLTALPYHAGLDWDTRSQNQRRFTQEDGIIVVATVAFGMGIDKPDVRFVAHLDMPASIEHFYQESGRAGRDGLPATSWLCYGLNDWVLLRERIQLAERDETQKRIDLQKLDAMLAFCETADCRRQLLLRYFGEDSQPCGHCDNCIDPPSRFDGTILAQKLLSCVYRVGQRFATGHVIDVLRGRESEWVLSYGHQQLSTFGIGRELSVKEWRTVVRQCVAAGYLNVDMANQALQLTEQARAVLKNQQQVWLRPLKHDKTRSSRSNDIWLRTEREERLWQTLRRWRKERASENNVPAYTIFADRTLQDLVQHPPATLADLNHIYGLGESKIRNFGADILALCREWAQ</sequence>
<dbReference type="NCBIfam" id="TIGR01389">
    <property type="entry name" value="recQ"/>
    <property type="match status" value="1"/>
</dbReference>
<dbReference type="CDD" id="cd18794">
    <property type="entry name" value="SF2_C_RecQ"/>
    <property type="match status" value="1"/>
</dbReference>
<dbReference type="GO" id="GO:0043590">
    <property type="term" value="C:bacterial nucleoid"/>
    <property type="evidence" value="ECO:0007669"/>
    <property type="project" value="TreeGrafter"/>
</dbReference>
<dbReference type="GO" id="GO:0016787">
    <property type="term" value="F:hydrolase activity"/>
    <property type="evidence" value="ECO:0007669"/>
    <property type="project" value="UniProtKB-KW"/>
</dbReference>
<keyword evidence="7" id="KW-0378">Hydrolase</keyword>
<keyword evidence="8 20" id="KW-0347">Helicase</keyword>
<dbReference type="PROSITE" id="PS50967">
    <property type="entry name" value="HRDC"/>
    <property type="match status" value="1"/>
</dbReference>
<keyword evidence="6" id="KW-0227">DNA damage</keyword>
<dbReference type="GO" id="GO:0005737">
    <property type="term" value="C:cytoplasm"/>
    <property type="evidence" value="ECO:0007669"/>
    <property type="project" value="TreeGrafter"/>
</dbReference>
<dbReference type="InterPro" id="IPR001650">
    <property type="entry name" value="Helicase_C-like"/>
</dbReference>
<feature type="domain" description="Helicase ATP-binding" evidence="18">
    <location>
        <begin position="26"/>
        <end position="194"/>
    </location>
</feature>